<reference evidence="3" key="1">
    <citation type="submission" date="2020-07" db="EMBL/GenBank/DDBJ databases">
        <authorList>
            <person name="Partida-Martinez L."/>
            <person name="Huntemann M."/>
            <person name="Clum A."/>
            <person name="Wang J."/>
            <person name="Palaniappan K."/>
            <person name="Ritter S."/>
            <person name="Chen I.-M."/>
            <person name="Stamatis D."/>
            <person name="Reddy T."/>
            <person name="O'Malley R."/>
            <person name="Daum C."/>
            <person name="Shapiro N."/>
            <person name="Ivanova N."/>
            <person name="Kyrpides N."/>
            <person name="Woyke T."/>
        </authorList>
    </citation>
    <scope>NUCLEOTIDE SEQUENCE [LARGE SCALE GENOMIC DNA]</scope>
    <source>
        <strain evidence="3">AT2.8</strain>
    </source>
</reference>
<proteinExistence type="predicted"/>
<evidence type="ECO:0000313" key="3">
    <source>
        <dbReference type="Proteomes" id="UP000548423"/>
    </source>
</evidence>
<name>A0A852T6X6_9BACI</name>
<comment type="caution">
    <text evidence="2">The sequence shown here is derived from an EMBL/GenBank/DDBJ whole genome shotgun (WGS) entry which is preliminary data.</text>
</comment>
<sequence length="79" mass="8618">MLKKIRIILGIVVILLAGFGLITKNFVAQPIMMLSLSAFILAGGLDELKQGIKRRGYISIFLAVFVLAVAIQTFLNSPK</sequence>
<organism evidence="2 3">
    <name type="scientific">Neobacillus niacini</name>
    <dbReference type="NCBI Taxonomy" id="86668"/>
    <lineage>
        <taxon>Bacteria</taxon>
        <taxon>Bacillati</taxon>
        <taxon>Bacillota</taxon>
        <taxon>Bacilli</taxon>
        <taxon>Bacillales</taxon>
        <taxon>Bacillaceae</taxon>
        <taxon>Neobacillus</taxon>
    </lineage>
</organism>
<dbReference type="EMBL" id="JACCBX010000002">
    <property type="protein sequence ID" value="NYE03941.1"/>
    <property type="molecule type" value="Genomic_DNA"/>
</dbReference>
<feature type="transmembrane region" description="Helical" evidence="1">
    <location>
        <begin position="57"/>
        <end position="75"/>
    </location>
</feature>
<keyword evidence="1" id="KW-1133">Transmembrane helix</keyword>
<dbReference type="Proteomes" id="UP000548423">
    <property type="component" value="Unassembled WGS sequence"/>
</dbReference>
<evidence type="ECO:0000256" key="1">
    <source>
        <dbReference type="SAM" id="Phobius"/>
    </source>
</evidence>
<accession>A0A852T6X6</accession>
<keyword evidence="1" id="KW-0472">Membrane</keyword>
<gene>
    <name evidence="2" type="ORF">F4694_000685</name>
</gene>
<feature type="transmembrane region" description="Helical" evidence="1">
    <location>
        <begin position="5"/>
        <end position="22"/>
    </location>
</feature>
<dbReference type="AlphaFoldDB" id="A0A852T6X6"/>
<evidence type="ECO:0000313" key="2">
    <source>
        <dbReference type="EMBL" id="NYE03941.1"/>
    </source>
</evidence>
<keyword evidence="1" id="KW-0812">Transmembrane</keyword>
<evidence type="ECO:0008006" key="4">
    <source>
        <dbReference type="Google" id="ProtNLM"/>
    </source>
</evidence>
<feature type="transmembrane region" description="Helical" evidence="1">
    <location>
        <begin position="28"/>
        <end position="45"/>
    </location>
</feature>
<protein>
    <recommendedName>
        <fullName evidence="4">DUF3953 domain-containing protein</fullName>
    </recommendedName>
</protein>
<reference evidence="3" key="2">
    <citation type="submission" date="2020-08" db="EMBL/GenBank/DDBJ databases">
        <title>The Agave Microbiome: Exploring the role of microbial communities in plant adaptations to desert environments.</title>
        <authorList>
            <person name="Partida-Martinez L.P."/>
        </authorList>
    </citation>
    <scope>NUCLEOTIDE SEQUENCE [LARGE SCALE GENOMIC DNA]</scope>
    <source>
        <strain evidence="3">AT2.8</strain>
    </source>
</reference>